<dbReference type="Proteomes" id="UP000008037">
    <property type="component" value="Chromosome"/>
</dbReference>
<name>K0INM9_NITGG</name>
<organism evidence="2 3">
    <name type="scientific">Nitrososphaera gargensis (strain Ga9.2)</name>
    <dbReference type="NCBI Taxonomy" id="1237085"/>
    <lineage>
        <taxon>Archaea</taxon>
        <taxon>Nitrososphaerota</taxon>
        <taxon>Nitrososphaeria</taxon>
        <taxon>Nitrososphaerales</taxon>
        <taxon>Nitrososphaeraceae</taxon>
        <taxon>Nitrososphaera</taxon>
    </lineage>
</organism>
<dbReference type="HOGENOM" id="CLU_1313166_0_0_2"/>
<dbReference type="BioCyc" id="CNIT1237085:G1324-2733-MONOMER"/>
<dbReference type="STRING" id="1237085.Ngar_c27330"/>
<sequence>MKMKNDWQSWSFMNIDLHTGARAFAMASLSWDRIAMSPAFRVEQFEPKIKKASWYLTREGKWWVKYPTEECRAIVETAYDRLPKRDFMFFEDAKSDRANCLRASYFAKRIAIWFRKIFSELDKGTWLNEKTRVYALGDGLYFDGKPLHLFRHTMAQYYLAATNWSLAYVASLGGWENTEILNKCYGGIPEHIRAQISKSVHVRFDTLDLNTLIVATGYSAITPTAIR</sequence>
<dbReference type="GO" id="GO:0003677">
    <property type="term" value="F:DNA binding"/>
    <property type="evidence" value="ECO:0007669"/>
    <property type="project" value="InterPro"/>
</dbReference>
<evidence type="ECO:0000256" key="1">
    <source>
        <dbReference type="ARBA" id="ARBA00023172"/>
    </source>
</evidence>
<dbReference type="EMBL" id="CP002408">
    <property type="protein sequence ID" value="AFU59654.1"/>
    <property type="molecule type" value="Genomic_DNA"/>
</dbReference>
<keyword evidence="1" id="KW-0233">DNA recombination</keyword>
<dbReference type="InParanoid" id="K0INM9"/>
<dbReference type="InterPro" id="IPR013762">
    <property type="entry name" value="Integrase-like_cat_sf"/>
</dbReference>
<keyword evidence="3" id="KW-1185">Reference proteome</keyword>
<accession>K0INM9</accession>
<dbReference type="GO" id="GO:0015074">
    <property type="term" value="P:DNA integration"/>
    <property type="evidence" value="ECO:0007669"/>
    <property type="project" value="InterPro"/>
</dbReference>
<proteinExistence type="predicted"/>
<dbReference type="Gene3D" id="1.10.443.10">
    <property type="entry name" value="Intergrase catalytic core"/>
    <property type="match status" value="1"/>
</dbReference>
<dbReference type="AlphaFoldDB" id="K0INM9"/>
<evidence type="ECO:0008006" key="4">
    <source>
        <dbReference type="Google" id="ProtNLM"/>
    </source>
</evidence>
<evidence type="ECO:0000313" key="2">
    <source>
        <dbReference type="EMBL" id="AFU59654.1"/>
    </source>
</evidence>
<evidence type="ECO:0000313" key="3">
    <source>
        <dbReference type="Proteomes" id="UP000008037"/>
    </source>
</evidence>
<dbReference type="SUPFAM" id="SSF56349">
    <property type="entry name" value="DNA breaking-rejoining enzymes"/>
    <property type="match status" value="1"/>
</dbReference>
<gene>
    <name evidence="2" type="ordered locus">Ngar_c27330</name>
</gene>
<protein>
    <recommendedName>
        <fullName evidence="4">Tyr recombinase domain-containing protein</fullName>
    </recommendedName>
</protein>
<dbReference type="InterPro" id="IPR011010">
    <property type="entry name" value="DNA_brk_join_enz"/>
</dbReference>
<reference evidence="2 3" key="1">
    <citation type="journal article" date="2012" name="Environ. Microbiol.">
        <title>The genome of the ammonia-oxidizing Candidatus Nitrososphaera gargensis: insights into metabolic versatility and environmental adaptations.</title>
        <authorList>
            <person name="Spang A."/>
            <person name="Poehlein A."/>
            <person name="Offre P."/>
            <person name="Zumbragel S."/>
            <person name="Haider S."/>
            <person name="Rychlik N."/>
            <person name="Nowka B."/>
            <person name="Schmeisser C."/>
            <person name="Lebedeva E.V."/>
            <person name="Rattei T."/>
            <person name="Bohm C."/>
            <person name="Schmid M."/>
            <person name="Galushko A."/>
            <person name="Hatzenpichler R."/>
            <person name="Weinmaier T."/>
            <person name="Daniel R."/>
            <person name="Schleper C."/>
            <person name="Spieck E."/>
            <person name="Streit W."/>
            <person name="Wagner M."/>
        </authorList>
    </citation>
    <scope>NUCLEOTIDE SEQUENCE [LARGE SCALE GENOMIC DNA]</scope>
    <source>
        <strain evidence="3">Ga9.2</strain>
    </source>
</reference>
<dbReference type="GO" id="GO:0006310">
    <property type="term" value="P:DNA recombination"/>
    <property type="evidence" value="ECO:0007669"/>
    <property type="project" value="UniProtKB-KW"/>
</dbReference>
<dbReference type="KEGG" id="nga:Ngar_c27330"/>